<dbReference type="AlphaFoldDB" id="A0A8X6XE59"/>
<sequence length="122" mass="14031">MKKMKIGQQHDFRFGTNATSMCSLMILLREKHSPLHLIQRVETVGLGVSRLVRVSSPLCHPVTASPHWPRLHSLGLREAEKRELRFCLSLFRSFFHEGRRMVLIDGGSSSCQQTNERESWDS</sequence>
<organism evidence="1 2">
    <name type="scientific">Trichonephila inaurata madagascariensis</name>
    <dbReference type="NCBI Taxonomy" id="2747483"/>
    <lineage>
        <taxon>Eukaryota</taxon>
        <taxon>Metazoa</taxon>
        <taxon>Ecdysozoa</taxon>
        <taxon>Arthropoda</taxon>
        <taxon>Chelicerata</taxon>
        <taxon>Arachnida</taxon>
        <taxon>Araneae</taxon>
        <taxon>Araneomorphae</taxon>
        <taxon>Entelegynae</taxon>
        <taxon>Araneoidea</taxon>
        <taxon>Nephilidae</taxon>
        <taxon>Trichonephila</taxon>
        <taxon>Trichonephila inaurata</taxon>
    </lineage>
</organism>
<proteinExistence type="predicted"/>
<comment type="caution">
    <text evidence="1">The sequence shown here is derived from an EMBL/GenBank/DDBJ whole genome shotgun (WGS) entry which is preliminary data.</text>
</comment>
<keyword evidence="2" id="KW-1185">Reference proteome</keyword>
<gene>
    <name evidence="1" type="ORF">TNIN_320881</name>
</gene>
<evidence type="ECO:0000313" key="2">
    <source>
        <dbReference type="Proteomes" id="UP000886998"/>
    </source>
</evidence>
<reference evidence="1" key="1">
    <citation type="submission" date="2020-08" db="EMBL/GenBank/DDBJ databases">
        <title>Multicomponent nature underlies the extraordinary mechanical properties of spider dragline silk.</title>
        <authorList>
            <person name="Kono N."/>
            <person name="Nakamura H."/>
            <person name="Mori M."/>
            <person name="Yoshida Y."/>
            <person name="Ohtoshi R."/>
            <person name="Malay A.D."/>
            <person name="Moran D.A.P."/>
            <person name="Tomita M."/>
            <person name="Numata K."/>
            <person name="Arakawa K."/>
        </authorList>
    </citation>
    <scope>NUCLEOTIDE SEQUENCE</scope>
</reference>
<name>A0A8X6XE59_9ARAC</name>
<evidence type="ECO:0000313" key="1">
    <source>
        <dbReference type="EMBL" id="GFY52117.1"/>
    </source>
</evidence>
<accession>A0A8X6XE59</accession>
<dbReference type="Proteomes" id="UP000886998">
    <property type="component" value="Unassembled WGS sequence"/>
</dbReference>
<protein>
    <submittedName>
        <fullName evidence="1">Uncharacterized protein</fullName>
    </submittedName>
</protein>
<dbReference type="EMBL" id="BMAV01008472">
    <property type="protein sequence ID" value="GFY52117.1"/>
    <property type="molecule type" value="Genomic_DNA"/>
</dbReference>